<organism evidence="3 4">
    <name type="scientific">Alternaria alternata</name>
    <name type="common">Alternaria rot fungus</name>
    <name type="synonym">Torula alternata</name>
    <dbReference type="NCBI Taxonomy" id="5599"/>
    <lineage>
        <taxon>Eukaryota</taxon>
        <taxon>Fungi</taxon>
        <taxon>Dikarya</taxon>
        <taxon>Ascomycota</taxon>
        <taxon>Pezizomycotina</taxon>
        <taxon>Dothideomycetes</taxon>
        <taxon>Pleosporomycetidae</taxon>
        <taxon>Pleosporales</taxon>
        <taxon>Pleosporineae</taxon>
        <taxon>Pleosporaceae</taxon>
        <taxon>Alternaria</taxon>
        <taxon>Alternaria sect. Alternaria</taxon>
        <taxon>Alternaria alternata complex</taxon>
    </lineage>
</organism>
<dbReference type="AlphaFoldDB" id="A0A4Q4NLH9"/>
<keyword evidence="1" id="KW-0812">Transmembrane</keyword>
<evidence type="ECO:0000259" key="2">
    <source>
        <dbReference type="Pfam" id="PF26616"/>
    </source>
</evidence>
<dbReference type="VEuPathDB" id="FungiDB:CC77DRAFT_1050766"/>
<dbReference type="InterPro" id="IPR058257">
    <property type="entry name" value="CorA-like_dom"/>
</dbReference>
<dbReference type="Pfam" id="PF26616">
    <property type="entry name" value="CorA-like"/>
    <property type="match status" value="1"/>
</dbReference>
<gene>
    <name evidence="3" type="ORF">AA0117_g4040</name>
</gene>
<accession>A0A4Q4NLH9</accession>
<dbReference type="Gene3D" id="1.20.58.340">
    <property type="entry name" value="Magnesium transport protein CorA, transmembrane region"/>
    <property type="match status" value="1"/>
</dbReference>
<evidence type="ECO:0000313" key="3">
    <source>
        <dbReference type="EMBL" id="RYN79111.1"/>
    </source>
</evidence>
<protein>
    <recommendedName>
        <fullName evidence="2">CorA-like transporter domain-containing protein</fullName>
    </recommendedName>
</protein>
<name>A0A4Q4NLH9_ALTAL</name>
<sequence>MTCTIPVELQHSYRNSNIYPENLIPSDAFTNKSKLASYKKRLDAVEHDLCLVYGQDDVDNDFDIPVIDLGTADGKVREKRYLHTPAKVTQWLAADIVQDTTDSNVQHVVARKRDPRCRFIYFYGQHSRDQLKTTRDSLCRILTYHQVMPVYIDFMLVFGGQSNAKDLRFSGFREQTRLKTPANGHAAPELGRSGKHFQLCYNLKGVQFKKESNENIKLDEWSIRDAAIYHRFDVQYGTTLWIATKGGTDLRDRYEELTRPTGQPNDNIYKDPSSCFRSALQTHLLYCQWSTEDWRWYILWLEKVVEQESMMAVDGLRAAGHAYRQYEAWEIQDMQNWQDKANEAVMVLEANAKILRTLGNFYTNLVAREDFPDTLKTSCEDHLYAFFSQLDEITSEFDMQIARAKLLVNITSDRKQLILQHLQSQVSDRTEQLNKNLEREAVVMRIITIVTLLYLPATFVSTLFSTDIVKYQDQNQSSDNYENGSFSTLALERWLQVTIPLTALTLFGAWSTYRFYDVTARQLPLVPRLKRAVLHLATSEASSYVQTLPGDLSDGQNTANEGLVKRLRTSLSRFTSRLQRFQDNRPILPQFESSPVKSG</sequence>
<proteinExistence type="predicted"/>
<keyword evidence="1" id="KW-0472">Membrane</keyword>
<comment type="caution">
    <text evidence="3">The sequence shown here is derived from an EMBL/GenBank/DDBJ whole genome shotgun (WGS) entry which is preliminary data.</text>
</comment>
<dbReference type="EMBL" id="PDXD01000006">
    <property type="protein sequence ID" value="RYN79111.1"/>
    <property type="molecule type" value="Genomic_DNA"/>
</dbReference>
<keyword evidence="1" id="KW-1133">Transmembrane helix</keyword>
<evidence type="ECO:0000313" key="4">
    <source>
        <dbReference type="Proteomes" id="UP000291422"/>
    </source>
</evidence>
<evidence type="ECO:0000256" key="1">
    <source>
        <dbReference type="SAM" id="Phobius"/>
    </source>
</evidence>
<feature type="transmembrane region" description="Helical" evidence="1">
    <location>
        <begin position="442"/>
        <end position="464"/>
    </location>
</feature>
<dbReference type="Proteomes" id="UP000291422">
    <property type="component" value="Unassembled WGS sequence"/>
</dbReference>
<reference evidence="4" key="1">
    <citation type="journal article" date="2019" name="bioRxiv">
        <title>Genomics, evolutionary history and diagnostics of the Alternaria alternata species group including apple and Asian pear pathotypes.</title>
        <authorList>
            <person name="Armitage A.D."/>
            <person name="Cockerton H.M."/>
            <person name="Sreenivasaprasad S."/>
            <person name="Woodhall J.W."/>
            <person name="Lane C.R."/>
            <person name="Harrison R.J."/>
            <person name="Clarkson J.P."/>
        </authorList>
    </citation>
    <scope>NUCLEOTIDE SEQUENCE [LARGE SCALE GENOMIC DNA]</scope>
    <source>
        <strain evidence="4">FERA 1177</strain>
    </source>
</reference>
<feature type="domain" description="CorA-like transporter" evidence="2">
    <location>
        <begin position="12"/>
        <end position="311"/>
    </location>
</feature>